<feature type="region of interest" description="Disordered" evidence="7">
    <location>
        <begin position="98"/>
        <end position="125"/>
    </location>
</feature>
<keyword evidence="2" id="KW-0805">Transcription regulation</keyword>
<dbReference type="GO" id="GO:0006366">
    <property type="term" value="P:transcription by RNA polymerase II"/>
    <property type="evidence" value="ECO:0007669"/>
    <property type="project" value="InterPro"/>
</dbReference>
<dbReference type="Gene3D" id="1.10.20.10">
    <property type="entry name" value="Histone, subunit A"/>
    <property type="match status" value="1"/>
</dbReference>
<keyword evidence="4" id="KW-0804">Transcription</keyword>
<gene>
    <name evidence="8" type="primary">SPT3</name>
    <name evidence="8" type="ORF">DNF11_3568</name>
</gene>
<dbReference type="Proteomes" id="UP000269793">
    <property type="component" value="Chromosome VII"/>
</dbReference>
<comment type="similarity">
    <text evidence="6">Belongs to the SPT3 family.</text>
</comment>
<evidence type="ECO:0000256" key="6">
    <source>
        <dbReference type="ARBA" id="ARBA00061274"/>
    </source>
</evidence>
<dbReference type="AlphaFoldDB" id="A0A3G2SB11"/>
<dbReference type="GO" id="GO:0046982">
    <property type="term" value="F:protein heterodimerization activity"/>
    <property type="evidence" value="ECO:0007669"/>
    <property type="project" value="InterPro"/>
</dbReference>
<dbReference type="FunFam" id="1.10.20.10:FF:000023">
    <property type="entry name" value="transcription initiation protein SPT3 homolog"/>
    <property type="match status" value="1"/>
</dbReference>
<dbReference type="VEuPathDB" id="FungiDB:DNF11_3568"/>
<evidence type="ECO:0000313" key="8">
    <source>
        <dbReference type="EMBL" id="AYO44518.1"/>
    </source>
</evidence>
<evidence type="ECO:0000256" key="7">
    <source>
        <dbReference type="SAM" id="MobiDB-lite"/>
    </source>
</evidence>
<organism evidence="8 9">
    <name type="scientific">Malassezia restricta (strain ATCC 96810 / NBRC 103918 / CBS 7877)</name>
    <name type="common">Seborrheic dermatitis infection agent</name>
    <dbReference type="NCBI Taxonomy" id="425264"/>
    <lineage>
        <taxon>Eukaryota</taxon>
        <taxon>Fungi</taxon>
        <taxon>Dikarya</taxon>
        <taxon>Basidiomycota</taxon>
        <taxon>Ustilaginomycotina</taxon>
        <taxon>Malasseziomycetes</taxon>
        <taxon>Malasseziales</taxon>
        <taxon>Malasseziaceae</taxon>
        <taxon>Malassezia</taxon>
    </lineage>
</organism>
<keyword evidence="5" id="KW-0539">Nucleus</keyword>
<name>A0A3G2SB11_MALR7</name>
<evidence type="ECO:0000256" key="3">
    <source>
        <dbReference type="ARBA" id="ARBA00023159"/>
    </source>
</evidence>
<evidence type="ECO:0000256" key="5">
    <source>
        <dbReference type="ARBA" id="ARBA00023242"/>
    </source>
</evidence>
<evidence type="ECO:0000313" key="9">
    <source>
        <dbReference type="Proteomes" id="UP000269793"/>
    </source>
</evidence>
<dbReference type="GO" id="GO:0005634">
    <property type="term" value="C:nucleus"/>
    <property type="evidence" value="ECO:0007669"/>
    <property type="project" value="UniProtKB-SubCell"/>
</dbReference>
<dbReference type="STRING" id="425264.A0A3G2SB11"/>
<dbReference type="PANTHER" id="PTHR11380:SF16">
    <property type="entry name" value="TRANSCRIPTION INITIATION PROTEIN SPT3 HOMOLOG"/>
    <property type="match status" value="1"/>
</dbReference>
<dbReference type="EMBL" id="CP033154">
    <property type="protein sequence ID" value="AYO44518.1"/>
    <property type="molecule type" value="Genomic_DNA"/>
</dbReference>
<dbReference type="InterPro" id="IPR003195">
    <property type="entry name" value="TFIID_TAF13"/>
</dbReference>
<dbReference type="PANTHER" id="PTHR11380">
    <property type="entry name" value="TRANSCRIPTION INITIATION FACTOR TFIID/SUPT3-RELATED"/>
    <property type="match status" value="1"/>
</dbReference>
<keyword evidence="9" id="KW-1185">Reference proteome</keyword>
<dbReference type="OrthoDB" id="66982at2759"/>
<reference evidence="8 9" key="1">
    <citation type="submission" date="2018-10" db="EMBL/GenBank/DDBJ databases">
        <title>Complete genome sequence of Malassezia restricta CBS 7877.</title>
        <authorList>
            <person name="Morand S.C."/>
            <person name="Bertignac M."/>
            <person name="Iltis A."/>
            <person name="Kolder I."/>
            <person name="Pirovano W."/>
            <person name="Jourdain R."/>
            <person name="Clavaud C."/>
        </authorList>
    </citation>
    <scope>NUCLEOTIDE SEQUENCE [LARGE SCALE GENOMIC DNA]</scope>
    <source>
        <strain evidence="8 9">CBS 7877</strain>
    </source>
</reference>
<proteinExistence type="inferred from homology"/>
<evidence type="ECO:0000256" key="1">
    <source>
        <dbReference type="ARBA" id="ARBA00004123"/>
    </source>
</evidence>
<protein>
    <submittedName>
        <fullName evidence="8">Protein SPT3</fullName>
    </submittedName>
</protein>
<comment type="subcellular location">
    <subcellularLocation>
        <location evidence="1">Nucleus</location>
    </subcellularLocation>
</comment>
<evidence type="ECO:0000256" key="2">
    <source>
        <dbReference type="ARBA" id="ARBA00023015"/>
    </source>
</evidence>
<sequence length="326" mass="37680">MSDDARSETVYRYQQEIAQMMFVSTEIENPDPRVTRLIEDIVRNQVIEMIIQSRRMAQRRLSKYFTPEDLIFLIRYDKAKVNRLRTYLSWKDVRKNAKDTNDASAGGSAGPAQEGDGIEEGGEDTPLRVNKRKMRLPWELSSVFCDYPRASQDDADDDDDDVNETNEDSIRRLKAADETTRRMTREEYVFYSECRQASFTFRKAKRFREFIHANLYLDVKPSDDTIDILGFLAFEVVHELCTRAMRIKRDWEHKAEAMRTMRGRHTDDDAPACTLFSTSASAEPPLEAWHIREAFTELQAEHALLDTGRSTAGPAGGLRRTQVFVI</sequence>
<dbReference type="GO" id="GO:0006357">
    <property type="term" value="P:regulation of transcription by RNA polymerase II"/>
    <property type="evidence" value="ECO:0007669"/>
    <property type="project" value="UniProtKB-ARBA"/>
</dbReference>
<dbReference type="Pfam" id="PF02269">
    <property type="entry name" value="TFIID-18kDa"/>
    <property type="match status" value="1"/>
</dbReference>
<keyword evidence="3" id="KW-0010">Activator</keyword>
<dbReference type="GO" id="GO:0000124">
    <property type="term" value="C:SAGA complex"/>
    <property type="evidence" value="ECO:0007669"/>
    <property type="project" value="UniProtKB-ARBA"/>
</dbReference>
<dbReference type="InterPro" id="IPR009072">
    <property type="entry name" value="Histone-fold"/>
</dbReference>
<dbReference type="CDD" id="cd22926">
    <property type="entry name" value="HFD_SPT3"/>
    <property type="match status" value="1"/>
</dbReference>
<dbReference type="SUPFAM" id="SSF47113">
    <property type="entry name" value="Histone-fold"/>
    <property type="match status" value="2"/>
</dbReference>
<dbReference type="GO" id="GO:0003712">
    <property type="term" value="F:transcription coregulator activity"/>
    <property type="evidence" value="ECO:0007669"/>
    <property type="project" value="TreeGrafter"/>
</dbReference>
<evidence type="ECO:0000256" key="4">
    <source>
        <dbReference type="ARBA" id="ARBA00023163"/>
    </source>
</evidence>
<accession>A0A3G2SB11</accession>